<dbReference type="EMBL" id="CANHGI010000002">
    <property type="protein sequence ID" value="CAI5441042.1"/>
    <property type="molecule type" value="Genomic_DNA"/>
</dbReference>
<evidence type="ECO:0000259" key="2">
    <source>
        <dbReference type="Pfam" id="PF08782"/>
    </source>
</evidence>
<sequence length="506" mass="57326">MVDSADPFFRLLERPGASNINLANADTLVISGRRHTNHQENGVFMWLQMFNQKLPSICIGGEPSIPYEILKEIFKKVPEYEQESFSELIKTKNIHVQIASTTQIKMLQAQCEECRKIQSTQFSLIRRSDVERLVGSLRLESDRCSGEHDIWNHAERFRVAHFNFCDAYDDFLEDDDLIEDISKYGVCGWLYPSRAQMRCILCCQCLKPFTPGDFVLHHHVVEKVEGIVHHGLNSNSWPYMLQLMGPETSRENEMAWEKFRNMDDAEMTPTLKRRHEFAPAVSKDLMDFELLNPFAMPVKKQKIIDVVGDMEYDDEDEEDENFDRNRDIDNSKALAKSTTLDLLNNPLFHSLKDKLPALLFPPPIVAPIKLVDTPMAPPSKPFEFSSNIDLKSLFPAPKLDLSNFAGLATGLPGLPVPQSLPATAQSLPGAPQGLVVPQGLPGTSTQAAQPFPLPNAMPNLFKFDPGWEAVKREQQILKSLPDEMIRLLDNKTIDVSLVFQLLQHSK</sequence>
<evidence type="ECO:0000313" key="3">
    <source>
        <dbReference type="EMBL" id="CAI5441042.1"/>
    </source>
</evidence>
<feature type="domain" description="c-SKI SMAD4-binding" evidence="2">
    <location>
        <begin position="194"/>
        <end position="261"/>
    </location>
</feature>
<dbReference type="GO" id="GO:0030514">
    <property type="term" value="P:negative regulation of BMP signaling pathway"/>
    <property type="evidence" value="ECO:0007669"/>
    <property type="project" value="TreeGrafter"/>
</dbReference>
<dbReference type="Pfam" id="PF08782">
    <property type="entry name" value="c-SKI_SMAD_bind"/>
    <property type="match status" value="1"/>
</dbReference>
<dbReference type="OrthoDB" id="3938623at2759"/>
<dbReference type="GO" id="GO:0005634">
    <property type="term" value="C:nucleus"/>
    <property type="evidence" value="ECO:0007669"/>
    <property type="project" value="TreeGrafter"/>
</dbReference>
<evidence type="ECO:0000313" key="4">
    <source>
        <dbReference type="Proteomes" id="UP001152747"/>
    </source>
</evidence>
<dbReference type="InterPro" id="IPR010919">
    <property type="entry name" value="SAND-like_dom_sf"/>
</dbReference>
<dbReference type="PANTHER" id="PTHR10005">
    <property type="entry name" value="SKI ONCOGENE-RELATED"/>
    <property type="match status" value="1"/>
</dbReference>
<comment type="similarity">
    <text evidence="1">Belongs to the SKI family.</text>
</comment>
<name>A0A9P1ID51_9PELO</name>
<dbReference type="Proteomes" id="UP001152747">
    <property type="component" value="Unassembled WGS sequence"/>
</dbReference>
<organism evidence="3 4">
    <name type="scientific">Caenorhabditis angaria</name>
    <dbReference type="NCBI Taxonomy" id="860376"/>
    <lineage>
        <taxon>Eukaryota</taxon>
        <taxon>Metazoa</taxon>
        <taxon>Ecdysozoa</taxon>
        <taxon>Nematoda</taxon>
        <taxon>Chromadorea</taxon>
        <taxon>Rhabditida</taxon>
        <taxon>Rhabditina</taxon>
        <taxon>Rhabditomorpha</taxon>
        <taxon>Rhabditoidea</taxon>
        <taxon>Rhabditidae</taxon>
        <taxon>Peloderinae</taxon>
        <taxon>Caenorhabditis</taxon>
    </lineage>
</organism>
<gene>
    <name evidence="3" type="ORF">CAMP_LOCUS3679</name>
</gene>
<dbReference type="PANTHER" id="PTHR10005:SF26">
    <property type="entry name" value="CORL"/>
    <property type="match status" value="1"/>
</dbReference>
<reference evidence="3" key="1">
    <citation type="submission" date="2022-11" db="EMBL/GenBank/DDBJ databases">
        <authorList>
            <person name="Kikuchi T."/>
        </authorList>
    </citation>
    <scope>NUCLEOTIDE SEQUENCE</scope>
    <source>
        <strain evidence="3">PS1010</strain>
    </source>
</reference>
<dbReference type="Gene3D" id="3.10.390.10">
    <property type="entry name" value="SAND domain-like"/>
    <property type="match status" value="1"/>
</dbReference>
<dbReference type="InterPro" id="IPR014890">
    <property type="entry name" value="c-SKI_SMAD4-bd_dom"/>
</dbReference>
<dbReference type="GO" id="GO:0000981">
    <property type="term" value="F:DNA-binding transcription factor activity, RNA polymerase II-specific"/>
    <property type="evidence" value="ECO:0007669"/>
    <property type="project" value="TreeGrafter"/>
</dbReference>
<keyword evidence="4" id="KW-1185">Reference proteome</keyword>
<dbReference type="GO" id="GO:0005667">
    <property type="term" value="C:transcription regulator complex"/>
    <property type="evidence" value="ECO:0007669"/>
    <property type="project" value="TreeGrafter"/>
</dbReference>
<comment type="caution">
    <text evidence="3">The sequence shown here is derived from an EMBL/GenBank/DDBJ whole genome shotgun (WGS) entry which is preliminary data.</text>
</comment>
<dbReference type="GO" id="GO:0000978">
    <property type="term" value="F:RNA polymerase II cis-regulatory region sequence-specific DNA binding"/>
    <property type="evidence" value="ECO:0007669"/>
    <property type="project" value="TreeGrafter"/>
</dbReference>
<accession>A0A9P1ID51</accession>
<dbReference type="InterPro" id="IPR023216">
    <property type="entry name" value="Tscrpt_reg_SKI_SnoN"/>
</dbReference>
<evidence type="ECO:0000256" key="1">
    <source>
        <dbReference type="ARBA" id="ARBA00009513"/>
    </source>
</evidence>
<dbReference type="SUPFAM" id="SSF63763">
    <property type="entry name" value="SAND domain-like"/>
    <property type="match status" value="1"/>
</dbReference>
<proteinExistence type="inferred from homology"/>
<dbReference type="GO" id="GO:0046332">
    <property type="term" value="F:SMAD binding"/>
    <property type="evidence" value="ECO:0007669"/>
    <property type="project" value="InterPro"/>
</dbReference>
<dbReference type="AlphaFoldDB" id="A0A9P1ID51"/>
<dbReference type="GO" id="GO:0000122">
    <property type="term" value="P:negative regulation of transcription by RNA polymerase II"/>
    <property type="evidence" value="ECO:0007669"/>
    <property type="project" value="TreeGrafter"/>
</dbReference>
<dbReference type="GO" id="GO:0005737">
    <property type="term" value="C:cytoplasm"/>
    <property type="evidence" value="ECO:0007669"/>
    <property type="project" value="TreeGrafter"/>
</dbReference>
<protein>
    <recommendedName>
        <fullName evidence="2">c-SKI SMAD4-binding domain-containing protein</fullName>
    </recommendedName>
</protein>